<dbReference type="InterPro" id="IPR012334">
    <property type="entry name" value="Pectin_lyas_fold"/>
</dbReference>
<dbReference type="SUPFAM" id="SSF51126">
    <property type="entry name" value="Pectin lyase-like"/>
    <property type="match status" value="1"/>
</dbReference>
<organism evidence="2 3">
    <name type="scientific">Nonlabens dokdonensis</name>
    <dbReference type="NCBI Taxonomy" id="328515"/>
    <lineage>
        <taxon>Bacteria</taxon>
        <taxon>Pseudomonadati</taxon>
        <taxon>Bacteroidota</taxon>
        <taxon>Flavobacteriia</taxon>
        <taxon>Flavobacteriales</taxon>
        <taxon>Flavobacteriaceae</taxon>
        <taxon>Nonlabens</taxon>
    </lineage>
</organism>
<keyword evidence="1" id="KW-0732">Signal</keyword>
<feature type="signal peptide" evidence="1">
    <location>
        <begin position="1"/>
        <end position="27"/>
    </location>
</feature>
<evidence type="ECO:0000313" key="2">
    <source>
        <dbReference type="EMBL" id="PZX43160.1"/>
    </source>
</evidence>
<gene>
    <name evidence="2" type="ORF">LX97_00160</name>
</gene>
<dbReference type="RefSeq" id="WP_015360962.1">
    <property type="nucleotide sequence ID" value="NZ_QKZR01000001.1"/>
</dbReference>
<protein>
    <recommendedName>
        <fullName evidence="4">Pectate lyase superfamily protein domain-containing protein</fullName>
    </recommendedName>
</protein>
<reference evidence="2 3" key="1">
    <citation type="submission" date="2018-06" db="EMBL/GenBank/DDBJ databases">
        <title>Genomic Encyclopedia of Archaeal and Bacterial Type Strains, Phase II (KMG-II): from individual species to whole genera.</title>
        <authorList>
            <person name="Goeker M."/>
        </authorList>
    </citation>
    <scope>NUCLEOTIDE SEQUENCE [LARGE SCALE GENOMIC DNA]</scope>
    <source>
        <strain evidence="2 3">DSM 17205</strain>
    </source>
</reference>
<proteinExistence type="predicted"/>
<dbReference type="EMBL" id="QKZR01000001">
    <property type="protein sequence ID" value="PZX43160.1"/>
    <property type="molecule type" value="Genomic_DNA"/>
</dbReference>
<evidence type="ECO:0000256" key="1">
    <source>
        <dbReference type="SAM" id="SignalP"/>
    </source>
</evidence>
<evidence type="ECO:0008006" key="4">
    <source>
        <dbReference type="Google" id="ProtNLM"/>
    </source>
</evidence>
<feature type="chain" id="PRO_5045147322" description="Pectate lyase superfamily protein domain-containing protein" evidence="1">
    <location>
        <begin position="28"/>
        <end position="555"/>
    </location>
</feature>
<keyword evidence="3" id="KW-1185">Reference proteome</keyword>
<comment type="caution">
    <text evidence="2">The sequence shown here is derived from an EMBL/GenBank/DDBJ whole genome shotgun (WGS) entry which is preliminary data.</text>
</comment>
<name>A0ABX5PZG9_9FLAO</name>
<dbReference type="InterPro" id="IPR011050">
    <property type="entry name" value="Pectin_lyase_fold/virulence"/>
</dbReference>
<accession>A0ABX5PZG9</accession>
<evidence type="ECO:0000313" key="3">
    <source>
        <dbReference type="Proteomes" id="UP000248584"/>
    </source>
</evidence>
<dbReference type="Proteomes" id="UP000248584">
    <property type="component" value="Unassembled WGS sequence"/>
</dbReference>
<dbReference type="Gene3D" id="2.160.20.10">
    <property type="entry name" value="Single-stranded right-handed beta-helix, Pectin lyase-like"/>
    <property type="match status" value="2"/>
</dbReference>
<sequence>MKFLHRSVFIKCAIVIFISLKLNSCSAQDLPEILVNKEVIENNYLPDFSYAGFKNGEQEIPTDGKIYSATDYGVVANDGLDDSKALIKAITELKSVKGTVILKLPAGQLILSNIIYIERSDFILRGAGSGENGTQLYFPRPLMYVPDPEPLKELREYLLEFDKRQREKKNNIDLAFSQYAWSGGFIWTQVSGERVKSYLEKYERPVNVLAQVTSGTRGEFTVTVTNSSSLKSGDVIELQLFNKDGKEGKIVQELYKHAEVKVGTHHFNFPELPIVRQQLEITSIDGNQVTFKSPLTISIDPSYKAQIVEWKHLENVGIEHLAIDFPMTPRVAHHVEAGFNAINLTRLYNSWVQDVVITNADSGILTEEIANVTIKDITTQGEHYAHYTVAMAGVHNVLAENITVKNKAEHPLSFNTFSTKNVYKNCEVFVDPVLDQHSGANHQNLFDNTKVYVDSQGENSYPLFKGGGAGYWKPSHGAYSAFWNINVKFLNPEQFPKSFTLNGMEDGPFARVIGVHGNHHIKIEYGPNAYINLTNISLEDVPSLYDYQLNRRMKL</sequence>